<keyword evidence="3" id="KW-1185">Reference proteome</keyword>
<accession>A0ABD2BNX5</accession>
<evidence type="ECO:0000313" key="3">
    <source>
        <dbReference type="Proteomes" id="UP001607303"/>
    </source>
</evidence>
<gene>
    <name evidence="2" type="ORF">V1477_013665</name>
</gene>
<feature type="region of interest" description="Disordered" evidence="1">
    <location>
        <begin position="39"/>
        <end position="74"/>
    </location>
</feature>
<protein>
    <submittedName>
        <fullName evidence="2">Adult-specific cuticular protein ACP-22-like isoform X2</fullName>
    </submittedName>
</protein>
<proteinExistence type="predicted"/>
<name>A0ABD2BNX5_VESMC</name>
<dbReference type="EMBL" id="JAYRBN010000071">
    <property type="protein sequence ID" value="KAL2734488.1"/>
    <property type="molecule type" value="Genomic_DNA"/>
</dbReference>
<sequence length="258" mass="27268">MEEGKSNGEKRGRGWRHAGGTVVVAAVLRVASRYFGGEERRNTRSFAVGEEEGRGGGGGSRGVPTYHTPSIPKSRNAVAALPMLSRGGSIGSKAGVAVAGGGGGGGGGGATAAAADVGGGGGGGGGSSADAGGSRAKRKITKRRRKRMLCPRDLDHVDALTCAEERRARLGMVAKQRNAFGKSIASRNIQDIRAAAREREACIHARKREIERRWRANSGEPQRRVRRRNELPNNRLQLCVCLNEPANRQMAPDRSTEH</sequence>
<feature type="compositionally biased region" description="Basic residues" evidence="1">
    <location>
        <begin position="135"/>
        <end position="145"/>
    </location>
</feature>
<dbReference type="AlphaFoldDB" id="A0ABD2BNX5"/>
<reference evidence="2 3" key="1">
    <citation type="journal article" date="2024" name="Ann. Entomol. Soc. Am.">
        <title>Genomic analyses of the southern and eastern yellowjacket wasps (Hymenoptera: Vespidae) reveal evolutionary signatures of social life.</title>
        <authorList>
            <person name="Catto M.A."/>
            <person name="Caine P.B."/>
            <person name="Orr S.E."/>
            <person name="Hunt B.G."/>
            <person name="Goodisman M.A.D."/>
        </authorList>
    </citation>
    <scope>NUCLEOTIDE SEQUENCE [LARGE SCALE GENOMIC DNA]</scope>
    <source>
        <strain evidence="2">232</strain>
        <tissue evidence="2">Head and thorax</tissue>
    </source>
</reference>
<evidence type="ECO:0000256" key="1">
    <source>
        <dbReference type="SAM" id="MobiDB-lite"/>
    </source>
</evidence>
<dbReference type="Proteomes" id="UP001607303">
    <property type="component" value="Unassembled WGS sequence"/>
</dbReference>
<evidence type="ECO:0000313" key="2">
    <source>
        <dbReference type="EMBL" id="KAL2734488.1"/>
    </source>
</evidence>
<comment type="caution">
    <text evidence="2">The sequence shown here is derived from an EMBL/GenBank/DDBJ whole genome shotgun (WGS) entry which is preliminary data.</text>
</comment>
<feature type="non-terminal residue" evidence="2">
    <location>
        <position position="258"/>
    </location>
</feature>
<feature type="region of interest" description="Disordered" evidence="1">
    <location>
        <begin position="120"/>
        <end position="145"/>
    </location>
</feature>
<organism evidence="2 3">
    <name type="scientific">Vespula maculifrons</name>
    <name type="common">Eastern yellow jacket</name>
    <name type="synonym">Wasp</name>
    <dbReference type="NCBI Taxonomy" id="7453"/>
    <lineage>
        <taxon>Eukaryota</taxon>
        <taxon>Metazoa</taxon>
        <taxon>Ecdysozoa</taxon>
        <taxon>Arthropoda</taxon>
        <taxon>Hexapoda</taxon>
        <taxon>Insecta</taxon>
        <taxon>Pterygota</taxon>
        <taxon>Neoptera</taxon>
        <taxon>Endopterygota</taxon>
        <taxon>Hymenoptera</taxon>
        <taxon>Apocrita</taxon>
        <taxon>Aculeata</taxon>
        <taxon>Vespoidea</taxon>
        <taxon>Vespidae</taxon>
        <taxon>Vespinae</taxon>
        <taxon>Vespula</taxon>
    </lineage>
</organism>